<sequence length="936" mass="98656">MSGGDIAQLGYHVDSSGLVEGARALDETAAAAEKAGAAADDLGSGFKKLSQDAQLVQRQSAAMRESTTQLRAAQIAAAAASEQQAIDLQKLLGQIDPTIAAFDRLDRQLDELSKARRLGLIDSGDFAHYQAMIESTRTSIGRFGQTAGQTAQAMRMLPAQITDITTGLLAGQSIWMVAIQQGGQLKDQFGGVGAAAKAVGGYVLGLVNPFTVTAAAIAGLAYAAYDSAKSLEELGIASAKGNGIAGTAEQLSSLADSLNGLKGVDLGNAERAVARLASGGRLAGENFTLAAEASARWASVTGESADDVASRFEAIARGPLQAIESGQVRVTQAQYDHVRALVSTGDQQGAVNELTRIFYSTINQNSDAAEAHLTGMTRLLHGMRDEFSELTRGVGSFFNGIAQGVVNATEKARKIRDQGGGFFASRAALFDWSSPPGASGSWAASDLYDPEKDKAQKARNEALAQWNATADKAAQRQVQLNRLQQQGVDLGQKQADIDRVKAQQLAEWAEQDRKAEARAARAAAPKQNTDDNSAQTFIASVQRQITANEQLAASGDKVSASDRLVIQAKQLLADKTNTMTAATRKLLEALIPTLQTTDAQAQAEVQRQRGLQATAQLTERLAQLEKQRQEQADIDLMGISRGADATQMLQRQLEIQRQYLQEREKLDKGQRDKDTALSQADYQNQQAMLEASLQASLATEAGYQQRRMALLGDWRTGFTRVWEDYVFAARDASDQAANFLSNSLRAGKDDFVRFVKTGKLSFSSLIDSMISDLARYAYQQAVVGIFGGGGTGGWSGMLASLFGASSSGSGAGASFGGGRAGGGDTRFGSFYQVGEGGKPELYQQNGKTYLIPGDSGRVIPAAAAPGGAGYGSPQINISVSGNAEVESATATPNNSGGFDVSVILKQIKAAVADDIASGTGSVTSALKGRYGLRPNV</sequence>
<evidence type="ECO:0000259" key="4">
    <source>
        <dbReference type="Pfam" id="PF09718"/>
    </source>
</evidence>
<reference evidence="5 6" key="1">
    <citation type="submission" date="2019-02" db="EMBL/GenBank/DDBJ databases">
        <title>WGS of Pseudoxanthomonas species novum from clinical isolates.</title>
        <authorList>
            <person name="Bernier A.-M."/>
            <person name="Bernard K."/>
            <person name="Vachon A."/>
        </authorList>
    </citation>
    <scope>NUCLEOTIDE SEQUENCE [LARGE SCALE GENOMIC DNA]</scope>
    <source>
        <strain evidence="6">NML 170316</strain>
    </source>
</reference>
<feature type="coiled-coil region" evidence="1">
    <location>
        <begin position="607"/>
        <end position="634"/>
    </location>
</feature>
<feature type="domain" description="Bacteriophage tail tape measure N-terminal" evidence="3">
    <location>
        <begin position="141"/>
        <end position="326"/>
    </location>
</feature>
<organism evidence="5 6">
    <name type="scientific">Pseudoxanthomonas winnipegensis</name>
    <dbReference type="NCBI Taxonomy" id="2480810"/>
    <lineage>
        <taxon>Bacteria</taxon>
        <taxon>Pseudomonadati</taxon>
        <taxon>Pseudomonadota</taxon>
        <taxon>Gammaproteobacteria</taxon>
        <taxon>Lysobacterales</taxon>
        <taxon>Lysobacteraceae</taxon>
        <taxon>Pseudoxanthomonas</taxon>
    </lineage>
</organism>
<feature type="region of interest" description="Disordered" evidence="2">
    <location>
        <begin position="511"/>
        <end position="533"/>
    </location>
</feature>
<dbReference type="Pfam" id="PF09718">
    <property type="entry name" value="Tape_meas_lam_C"/>
    <property type="match status" value="1"/>
</dbReference>
<comment type="caution">
    <text evidence="5">The sequence shown here is derived from an EMBL/GenBank/DDBJ whole genome shotgun (WGS) entry which is preliminary data.</text>
</comment>
<evidence type="ECO:0000313" key="6">
    <source>
        <dbReference type="Proteomes" id="UP000293089"/>
    </source>
</evidence>
<dbReference type="RefSeq" id="WP_130529797.1">
    <property type="nucleotide sequence ID" value="NZ_SHMD01000002.1"/>
</dbReference>
<feature type="domain" description="Bacteriophage tail tape measure C-terminal" evidence="4">
    <location>
        <begin position="712"/>
        <end position="786"/>
    </location>
</feature>
<dbReference type="Pfam" id="PF06791">
    <property type="entry name" value="TMP_2"/>
    <property type="match status" value="1"/>
</dbReference>
<evidence type="ECO:0008006" key="7">
    <source>
        <dbReference type="Google" id="ProtNLM"/>
    </source>
</evidence>
<protein>
    <recommendedName>
        <fullName evidence="7">Phage tail tape measure protein</fullName>
    </recommendedName>
</protein>
<keyword evidence="6" id="KW-1185">Reference proteome</keyword>
<evidence type="ECO:0000256" key="2">
    <source>
        <dbReference type="SAM" id="MobiDB-lite"/>
    </source>
</evidence>
<gene>
    <name evidence="5" type="ORF">EA658_16720</name>
</gene>
<dbReference type="InterPro" id="IPR009628">
    <property type="entry name" value="Phage_tape_measure_N"/>
</dbReference>
<dbReference type="InterPro" id="IPR006431">
    <property type="entry name" value="Phage_tape_meas_C"/>
</dbReference>
<name>A0ABY1WCJ1_9GAMM</name>
<accession>A0ABY1WCJ1</accession>
<evidence type="ECO:0000256" key="1">
    <source>
        <dbReference type="SAM" id="Coils"/>
    </source>
</evidence>
<evidence type="ECO:0000259" key="3">
    <source>
        <dbReference type="Pfam" id="PF06791"/>
    </source>
</evidence>
<proteinExistence type="predicted"/>
<keyword evidence="1" id="KW-0175">Coiled coil</keyword>
<dbReference type="EMBL" id="SHME01000004">
    <property type="protein sequence ID" value="TAA18727.1"/>
    <property type="molecule type" value="Genomic_DNA"/>
</dbReference>
<evidence type="ECO:0000313" key="5">
    <source>
        <dbReference type="EMBL" id="TAA18727.1"/>
    </source>
</evidence>
<dbReference type="Proteomes" id="UP000293089">
    <property type="component" value="Unassembled WGS sequence"/>
</dbReference>